<dbReference type="PANTHER" id="PTHR45649:SF27">
    <property type="entry name" value="CHOLINE TRANSPORTER (EUROFUNG)"/>
    <property type="match status" value="1"/>
</dbReference>
<feature type="transmembrane region" description="Helical" evidence="6">
    <location>
        <begin position="195"/>
        <end position="215"/>
    </location>
</feature>
<feature type="transmembrane region" description="Helical" evidence="6">
    <location>
        <begin position="85"/>
        <end position="104"/>
    </location>
</feature>
<reference evidence="7 8" key="1">
    <citation type="submission" date="2016-06" db="EMBL/GenBank/DDBJ databases">
        <authorList>
            <person name="Kjaerup R.B."/>
            <person name="Dalgaard T.S."/>
            <person name="Juul-Madsen H.R."/>
        </authorList>
    </citation>
    <scope>NUCLEOTIDE SEQUENCE [LARGE SCALE GENOMIC DNA]</scope>
</reference>
<name>A0A1X7RUX7_ZYMT9</name>
<evidence type="ECO:0000256" key="6">
    <source>
        <dbReference type="SAM" id="Phobius"/>
    </source>
</evidence>
<evidence type="ECO:0000256" key="2">
    <source>
        <dbReference type="ARBA" id="ARBA00022448"/>
    </source>
</evidence>
<protein>
    <recommendedName>
        <fullName evidence="9">Amino acid permease/ SLC12A domain-containing protein</fullName>
    </recommendedName>
</protein>
<dbReference type="GO" id="GO:0022857">
    <property type="term" value="F:transmembrane transporter activity"/>
    <property type="evidence" value="ECO:0007669"/>
    <property type="project" value="UniProtKB-ARBA"/>
</dbReference>
<feature type="transmembrane region" description="Helical" evidence="6">
    <location>
        <begin position="165"/>
        <end position="183"/>
    </location>
</feature>
<sequence>MMADDQHQVEVQYYDNAENEKTPHSDAIDVNINIAELINASGHVQELDRSFGFWSIVSLSWIANNAWAAGSGALVIALYNGGGPGVLYGLVAASFFYLFIIAGLSELASAIPSSANVYRWSAVTAGRYGRVCSWYAGRWSLDIRIHVDLFVLPGPFYMRGVKGDAIITVACAYILVFNALYMFPSTYPVASPEGMNWASVMFVGITACLTGWSWWKRKRGYVGPRVELQGNDAVNVGRIGLDVQVKGRRTEGL</sequence>
<keyword evidence="2" id="KW-0813">Transport</keyword>
<dbReference type="GO" id="GO:0016020">
    <property type="term" value="C:membrane"/>
    <property type="evidence" value="ECO:0007669"/>
    <property type="project" value="UniProtKB-SubCell"/>
</dbReference>
<dbReference type="PANTHER" id="PTHR45649">
    <property type="entry name" value="AMINO-ACID PERMEASE BAT1"/>
    <property type="match status" value="1"/>
</dbReference>
<evidence type="ECO:0000313" key="8">
    <source>
        <dbReference type="Proteomes" id="UP000215127"/>
    </source>
</evidence>
<accession>A0A1X7RUX7</accession>
<keyword evidence="3 6" id="KW-0812">Transmembrane</keyword>
<comment type="subcellular location">
    <subcellularLocation>
        <location evidence="1">Membrane</location>
        <topology evidence="1">Multi-pass membrane protein</topology>
    </subcellularLocation>
</comment>
<dbReference type="AlphaFoldDB" id="A0A1X7RUX7"/>
<keyword evidence="5 6" id="KW-0472">Membrane</keyword>
<organism evidence="7 8">
    <name type="scientific">Zymoseptoria tritici (strain ST99CH_3D7)</name>
    <dbReference type="NCBI Taxonomy" id="1276538"/>
    <lineage>
        <taxon>Eukaryota</taxon>
        <taxon>Fungi</taxon>
        <taxon>Dikarya</taxon>
        <taxon>Ascomycota</taxon>
        <taxon>Pezizomycotina</taxon>
        <taxon>Dothideomycetes</taxon>
        <taxon>Dothideomycetidae</taxon>
        <taxon>Mycosphaerellales</taxon>
        <taxon>Mycosphaerellaceae</taxon>
        <taxon>Zymoseptoria</taxon>
    </lineage>
</organism>
<evidence type="ECO:0000256" key="1">
    <source>
        <dbReference type="ARBA" id="ARBA00004141"/>
    </source>
</evidence>
<dbReference type="EMBL" id="LT853696">
    <property type="protein sequence ID" value="SMQ51263.1"/>
    <property type="molecule type" value="Genomic_DNA"/>
</dbReference>
<evidence type="ECO:0000256" key="4">
    <source>
        <dbReference type="ARBA" id="ARBA00022989"/>
    </source>
</evidence>
<evidence type="ECO:0008006" key="9">
    <source>
        <dbReference type="Google" id="ProtNLM"/>
    </source>
</evidence>
<evidence type="ECO:0000313" key="7">
    <source>
        <dbReference type="EMBL" id="SMQ51263.1"/>
    </source>
</evidence>
<dbReference type="Proteomes" id="UP000215127">
    <property type="component" value="Chromosome 5"/>
</dbReference>
<evidence type="ECO:0000256" key="5">
    <source>
        <dbReference type="ARBA" id="ARBA00023136"/>
    </source>
</evidence>
<proteinExistence type="predicted"/>
<keyword evidence="8" id="KW-1185">Reference proteome</keyword>
<evidence type="ECO:0000256" key="3">
    <source>
        <dbReference type="ARBA" id="ARBA00022692"/>
    </source>
</evidence>
<gene>
    <name evidence="7" type="ORF">ZT3D7_G6416</name>
</gene>
<dbReference type="STRING" id="1276538.A0A1X7RUX7"/>
<keyword evidence="4 6" id="KW-1133">Transmembrane helix</keyword>
<feature type="transmembrane region" description="Helical" evidence="6">
    <location>
        <begin position="51"/>
        <end position="79"/>
    </location>
</feature>